<sequence length="931" mass="107034">MRKKFVAGQSDDKSDMNQLKKQQDLLNVYRHSTKIYNLQITSLQYALEEKQRLLQQLQSSRSWKITAPIRVLNYLFKRKLPTGHSFKNIKKKTLKTYHEEGIQGVYRKATYVFPKLEYIGRKLQYLYKSPDTSSKIYQTYTQDIAGDKLQLILNGQFTQQDININYPLILIVSEITLPQCYKYRVQQKTEHFKRLGWKVVVVDWRDHVQVLSALQICTQVIFYRVPAFSNVLKQLNEAKRLGLQPWWEVDDLIVDQELYAQCSFMDTLPKAEKDLLHFGADLYRKSMLACDRAIASTKTLAKVMHEAGVKNVVVIENALDKETLRIAEQYYPKPTQDKRKQKDSDKVVILYGSGTSTHNADFLVAADGILAALQKNSNLCLWIVGELELPVNFQTVAQQVKYIPTLSYERYLGVLAQADIAIAPLEPIIFNDAKSNIKYLEASILGIPSVCSDRAAFVDVITDQENGFLACNSAEWEEKLLCLANNIDLRKKMGEAAYQTIIKRYLPETITEQQVRPVFGNPQFVSKNKLKVLVVNIHYDPYSFGGATIVAEEMVKRLQQVEDVEVSIFTSRPFKDSYQGLRRYKSQGSVVYSVDLTPSIHDTTQFNNLEIVEPFDAVLDAVKPDIVHFHAIQNLGVQMLFSCQSLGIPYIVTLHDSWWLCNRQFMVKADRKYCFQTKIDLQVCQSCEIHARHLTERMVMMKQGLQEASLLLSPSETHRQLFIANGIHPDLIKVHSNGIDRSMKERPTRNVDTPLRFGFVAGDEVIKGYQVIKQAFESLHRSDWELYIIDSKVHMGHPPIDIREWQVSGKVATVPPYNEQTKDDFFYDIDVLLFPSQWKESYGMTVREALLRDVWVICSHPGGQSEAVIDGVNGTYISLDGDAIELKKAVEALLDKASMFNHYENPYKDNIETFEHQAETLLEYYRWVRGQ</sequence>
<comment type="caution">
    <text evidence="3">The sequence shown here is derived from an EMBL/GenBank/DDBJ whole genome shotgun (WGS) entry which is preliminary data.</text>
</comment>
<dbReference type="GO" id="GO:0016757">
    <property type="term" value="F:glycosyltransferase activity"/>
    <property type="evidence" value="ECO:0007669"/>
    <property type="project" value="UniProtKB-KW"/>
</dbReference>
<accession>A0ABT6Q186</accession>
<name>A0ABT6Q186_9PROT</name>
<evidence type="ECO:0000313" key="3">
    <source>
        <dbReference type="EMBL" id="MDI2090874.1"/>
    </source>
</evidence>
<dbReference type="PANTHER" id="PTHR45947">
    <property type="entry name" value="SULFOQUINOVOSYL TRANSFERASE SQD2"/>
    <property type="match status" value="1"/>
</dbReference>
<dbReference type="InterPro" id="IPR028098">
    <property type="entry name" value="Glyco_trans_4-like_N"/>
</dbReference>
<keyword evidence="4" id="KW-1185">Reference proteome</keyword>
<evidence type="ECO:0000259" key="2">
    <source>
        <dbReference type="Pfam" id="PF13439"/>
    </source>
</evidence>
<dbReference type="InterPro" id="IPR050194">
    <property type="entry name" value="Glycosyltransferase_grp1"/>
</dbReference>
<feature type="domain" description="Glycosyltransferase subfamily 4-like N-terminal" evidence="2">
    <location>
        <begin position="544"/>
        <end position="741"/>
    </location>
</feature>
<dbReference type="Pfam" id="PF00534">
    <property type="entry name" value="Glycos_transf_1"/>
    <property type="match status" value="1"/>
</dbReference>
<dbReference type="Pfam" id="PF13439">
    <property type="entry name" value="Glyco_transf_4"/>
    <property type="match status" value="1"/>
</dbReference>
<dbReference type="EC" id="2.4.-.-" evidence="3"/>
<protein>
    <submittedName>
        <fullName evidence="3">Glycosyltransferase</fullName>
        <ecNumber evidence="3">2.4.-.-</ecNumber>
    </submittedName>
</protein>
<keyword evidence="3" id="KW-0328">Glycosyltransferase</keyword>
<dbReference type="InterPro" id="IPR001296">
    <property type="entry name" value="Glyco_trans_1"/>
</dbReference>
<evidence type="ECO:0000313" key="4">
    <source>
        <dbReference type="Proteomes" id="UP001431634"/>
    </source>
</evidence>
<dbReference type="CDD" id="cd03823">
    <property type="entry name" value="GT4_ExpE7-like"/>
    <property type="match status" value="1"/>
</dbReference>
<proteinExistence type="predicted"/>
<dbReference type="RefSeq" id="WP_281447993.1">
    <property type="nucleotide sequence ID" value="NZ_JASBAO010000001.1"/>
</dbReference>
<organism evidence="3 4">
    <name type="scientific">Commensalibacter oyaizuii</name>
    <dbReference type="NCBI Taxonomy" id="3043873"/>
    <lineage>
        <taxon>Bacteria</taxon>
        <taxon>Pseudomonadati</taxon>
        <taxon>Pseudomonadota</taxon>
        <taxon>Alphaproteobacteria</taxon>
        <taxon>Acetobacterales</taxon>
        <taxon>Acetobacteraceae</taxon>
    </lineage>
</organism>
<dbReference type="PANTHER" id="PTHR45947:SF13">
    <property type="entry name" value="TRANSFERASE"/>
    <property type="match status" value="1"/>
</dbReference>
<evidence type="ECO:0000259" key="1">
    <source>
        <dbReference type="Pfam" id="PF00534"/>
    </source>
</evidence>
<keyword evidence="3" id="KW-0808">Transferase</keyword>
<dbReference type="EMBL" id="JASBAO010000001">
    <property type="protein sequence ID" value="MDI2090874.1"/>
    <property type="molecule type" value="Genomic_DNA"/>
</dbReference>
<gene>
    <name evidence="3" type="ORF">QJV27_05740</name>
</gene>
<dbReference type="SUPFAM" id="SSF53756">
    <property type="entry name" value="UDP-Glycosyltransferase/glycogen phosphorylase"/>
    <property type="match status" value="2"/>
</dbReference>
<dbReference type="Gene3D" id="3.40.50.2000">
    <property type="entry name" value="Glycogen Phosphorylase B"/>
    <property type="match status" value="4"/>
</dbReference>
<dbReference type="Proteomes" id="UP001431634">
    <property type="component" value="Unassembled WGS sequence"/>
</dbReference>
<feature type="domain" description="Glycosyl transferase family 1" evidence="1">
    <location>
        <begin position="751"/>
        <end position="898"/>
    </location>
</feature>
<reference evidence="3" key="1">
    <citation type="submission" date="2023-05" db="EMBL/GenBank/DDBJ databases">
        <title>Whole genome sequence of Commensalibacter sp.</title>
        <authorList>
            <person name="Charoenyingcharoen P."/>
            <person name="Yukphan P."/>
        </authorList>
    </citation>
    <scope>NUCLEOTIDE SEQUENCE</scope>
    <source>
        <strain evidence="3">TBRC 16381</strain>
    </source>
</reference>
<dbReference type="Pfam" id="PF13692">
    <property type="entry name" value="Glyco_trans_1_4"/>
    <property type="match status" value="1"/>
</dbReference>